<protein>
    <submittedName>
        <fullName evidence="2">Uncharacterized protein</fullName>
    </submittedName>
</protein>
<keyword evidence="3" id="KW-1185">Reference proteome</keyword>
<dbReference type="Proteomes" id="UP000659388">
    <property type="component" value="Unassembled WGS sequence"/>
</dbReference>
<keyword evidence="1" id="KW-0175">Coiled coil</keyword>
<sequence>MNYKKLGTAILSVLIIFGMTSCGQKTEKEAEDASEELEAAEPELKEQIEEVVYEIPSPSEIPTLLERTGAEYNGSLVNPQDKADSYASANDKAALNLGVYATDIGYLVSYDKSQDALTYIASSKKLADNLGVTGAIDSKLLSRFENNLSRKDSLIILINSTIDKTESYLKDDERNQLAALVVAGSFVEGLYISTGLVKTYPTDILPEDKRNLVLTPLIDVILKQEKSVKDLSKMLDALEKSGPLAELSTKVKALEADYEKLDIEEQIKNNRADLALTDATLQDITSKVAEIRNFIVE</sequence>
<dbReference type="PROSITE" id="PS51257">
    <property type="entry name" value="PROKAR_LIPOPROTEIN"/>
    <property type="match status" value="1"/>
</dbReference>
<reference evidence="2" key="1">
    <citation type="submission" date="2021-01" db="EMBL/GenBank/DDBJ databases">
        <title>Fulvivirga kasyanovii gen. nov., sp nov., a novel member of the phylum Bacteroidetes isolated from seawater in a mussel farm.</title>
        <authorList>
            <person name="Zhao L.-H."/>
            <person name="Wang Z.-J."/>
        </authorList>
    </citation>
    <scope>NUCLEOTIDE SEQUENCE</scope>
    <source>
        <strain evidence="2">2943</strain>
    </source>
</reference>
<accession>A0A937K2T5</accession>
<organism evidence="2 3">
    <name type="scientific">Fulvivirga sediminis</name>
    <dbReference type="NCBI Taxonomy" id="2803949"/>
    <lineage>
        <taxon>Bacteria</taxon>
        <taxon>Pseudomonadati</taxon>
        <taxon>Bacteroidota</taxon>
        <taxon>Cytophagia</taxon>
        <taxon>Cytophagales</taxon>
        <taxon>Fulvivirgaceae</taxon>
        <taxon>Fulvivirga</taxon>
    </lineage>
</organism>
<feature type="coiled-coil region" evidence="1">
    <location>
        <begin position="221"/>
        <end position="271"/>
    </location>
</feature>
<evidence type="ECO:0000256" key="1">
    <source>
        <dbReference type="SAM" id="Coils"/>
    </source>
</evidence>
<evidence type="ECO:0000313" key="3">
    <source>
        <dbReference type="Proteomes" id="UP000659388"/>
    </source>
</evidence>
<proteinExistence type="predicted"/>
<dbReference type="RefSeq" id="WP_202246497.1">
    <property type="nucleotide sequence ID" value="NZ_JAESIY010000015.1"/>
</dbReference>
<dbReference type="EMBL" id="JAESIY010000015">
    <property type="protein sequence ID" value="MBL3658705.1"/>
    <property type="molecule type" value="Genomic_DNA"/>
</dbReference>
<evidence type="ECO:0000313" key="2">
    <source>
        <dbReference type="EMBL" id="MBL3658705.1"/>
    </source>
</evidence>
<comment type="caution">
    <text evidence="2">The sequence shown here is derived from an EMBL/GenBank/DDBJ whole genome shotgun (WGS) entry which is preliminary data.</text>
</comment>
<name>A0A937K2T5_9BACT</name>
<gene>
    <name evidence="2" type="ORF">JL102_21320</name>
</gene>
<dbReference type="AlphaFoldDB" id="A0A937K2T5"/>